<evidence type="ECO:0000256" key="6">
    <source>
        <dbReference type="ARBA" id="ARBA00035253"/>
    </source>
</evidence>
<evidence type="ECO:0000256" key="5">
    <source>
        <dbReference type="ARBA" id="ARBA00023274"/>
    </source>
</evidence>
<dbReference type="Pfam" id="PF00203">
    <property type="entry name" value="Ribosomal_S19"/>
    <property type="match status" value="1"/>
</dbReference>
<keyword evidence="4 7" id="KW-0689">Ribosomal protein</keyword>
<dbReference type="PRINTS" id="PR00975">
    <property type="entry name" value="RIBOSOMALS19"/>
</dbReference>
<evidence type="ECO:0000256" key="7">
    <source>
        <dbReference type="RuleBase" id="RU003485"/>
    </source>
</evidence>
<dbReference type="HAMAP" id="MF_00531">
    <property type="entry name" value="Ribosomal_uS19"/>
    <property type="match status" value="1"/>
</dbReference>
<dbReference type="GO" id="GO:0019843">
    <property type="term" value="F:rRNA binding"/>
    <property type="evidence" value="ECO:0007669"/>
    <property type="project" value="UniProtKB-KW"/>
</dbReference>
<dbReference type="PANTHER" id="PTHR11880:SF8">
    <property type="entry name" value="SMALL RIBOSOMAL SUBUNIT PROTEIN US19M"/>
    <property type="match status" value="1"/>
</dbReference>
<dbReference type="AlphaFoldDB" id="A0A1C9CAS2"/>
<dbReference type="RefSeq" id="YP_009296546.1">
    <property type="nucleotide sequence ID" value="NC_031171.1"/>
</dbReference>
<dbReference type="FunFam" id="3.30.860.10:FF:000001">
    <property type="entry name" value="30S ribosomal protein S19"/>
    <property type="match status" value="1"/>
</dbReference>
<keyword evidence="2" id="KW-0699">rRNA-binding</keyword>
<geneLocation type="plastid" evidence="8"/>
<reference evidence="9" key="1">
    <citation type="submission" date="2016-11" db="EMBL/GenBank/DDBJ databases">
        <title>Complete Chloroplast Genome of Thorea hispida.</title>
        <authorList>
            <person name="Nan F."/>
            <person name="Xie S."/>
        </authorList>
    </citation>
    <scope>NUCLEOTIDE SEQUENCE</scope>
</reference>
<evidence type="ECO:0000256" key="2">
    <source>
        <dbReference type="ARBA" id="ARBA00022730"/>
    </source>
</evidence>
<dbReference type="EMBL" id="KX284714">
    <property type="protein sequence ID" value="AOM65481.1"/>
    <property type="molecule type" value="Genomic_DNA"/>
</dbReference>
<dbReference type="PANTHER" id="PTHR11880">
    <property type="entry name" value="RIBOSOMAL PROTEIN S19P FAMILY MEMBER"/>
    <property type="match status" value="1"/>
</dbReference>
<dbReference type="PIRSF" id="PIRSF002144">
    <property type="entry name" value="Ribosomal_S19"/>
    <property type="match status" value="1"/>
</dbReference>
<reference evidence="8" key="2">
    <citation type="journal article" date="2018" name="PLoS ONE">
        <title>Plastid genome analysis of three Nemaliophycidae red algal species suggests environmental adaptation for iron limited habitats.</title>
        <authorList>
            <person name="Cho C.H."/>
            <person name="Choi J.W."/>
            <person name="Lam D.W."/>
            <person name="Kim K.M."/>
            <person name="Yoon H.S."/>
        </authorList>
    </citation>
    <scope>NUCLEOTIDE SEQUENCE</scope>
</reference>
<dbReference type="GO" id="GO:0006412">
    <property type="term" value="P:translation"/>
    <property type="evidence" value="ECO:0007669"/>
    <property type="project" value="InterPro"/>
</dbReference>
<dbReference type="EMBL" id="KY083065">
    <property type="protein sequence ID" value="ARX95850.1"/>
    <property type="molecule type" value="Genomic_DNA"/>
</dbReference>
<comment type="similarity">
    <text evidence="1 7">Belongs to the universal ribosomal protein uS19 family.</text>
</comment>
<evidence type="ECO:0000313" key="9">
    <source>
        <dbReference type="EMBL" id="ARX95850.1"/>
    </source>
</evidence>
<dbReference type="NCBIfam" id="TIGR01050">
    <property type="entry name" value="rpsS_bact"/>
    <property type="match status" value="1"/>
</dbReference>
<dbReference type="InterPro" id="IPR020934">
    <property type="entry name" value="Ribosomal_uS19_CS"/>
</dbReference>
<evidence type="ECO:0000313" key="8">
    <source>
        <dbReference type="EMBL" id="AOM65481.1"/>
    </source>
</evidence>
<organism evidence="8">
    <name type="scientific">Thorea hispida</name>
    <dbReference type="NCBI Taxonomy" id="202687"/>
    <lineage>
        <taxon>Eukaryota</taxon>
        <taxon>Rhodophyta</taxon>
        <taxon>Florideophyceae</taxon>
        <taxon>Nemaliophycidae</taxon>
        <taxon>Thoreales</taxon>
        <taxon>Thoreaceae</taxon>
        <taxon>Thorea</taxon>
    </lineage>
</organism>
<dbReference type="GO" id="GO:0005763">
    <property type="term" value="C:mitochondrial small ribosomal subunit"/>
    <property type="evidence" value="ECO:0007669"/>
    <property type="project" value="TreeGrafter"/>
</dbReference>
<keyword evidence="8" id="KW-0934">Plastid</keyword>
<keyword evidence="3" id="KW-0694">RNA-binding</keyword>
<sequence length="92" mass="10743">MSRSLKKGPFIDFKLLHKILNLNKQNLKQTIKTWSRASTILPDMVGHTIAIYNGKQHFPIFISDQMVGHKLGEFVPSRTFRSHIKNDRKIKR</sequence>
<accession>A0A1C9CAS2</accession>
<dbReference type="GO" id="GO:0003735">
    <property type="term" value="F:structural constituent of ribosome"/>
    <property type="evidence" value="ECO:0007669"/>
    <property type="project" value="InterPro"/>
</dbReference>
<proteinExistence type="inferred from homology"/>
<evidence type="ECO:0000256" key="1">
    <source>
        <dbReference type="ARBA" id="ARBA00007345"/>
    </source>
</evidence>
<dbReference type="PROSITE" id="PS00323">
    <property type="entry name" value="RIBOSOMAL_S19"/>
    <property type="match status" value="1"/>
</dbReference>
<protein>
    <recommendedName>
        <fullName evidence="6">Small ribosomal subunit protein uS19c</fullName>
    </recommendedName>
</protein>
<dbReference type="InterPro" id="IPR005732">
    <property type="entry name" value="Ribosomal_uS19_bac-type"/>
</dbReference>
<dbReference type="GO" id="GO:0000028">
    <property type="term" value="P:ribosomal small subunit assembly"/>
    <property type="evidence" value="ECO:0007669"/>
    <property type="project" value="TreeGrafter"/>
</dbReference>
<evidence type="ECO:0000256" key="4">
    <source>
        <dbReference type="ARBA" id="ARBA00022980"/>
    </source>
</evidence>
<dbReference type="InterPro" id="IPR002222">
    <property type="entry name" value="Ribosomal_uS19"/>
</dbReference>
<keyword evidence="9" id="KW-0150">Chloroplast</keyword>
<gene>
    <name evidence="8" type="primary">rps19</name>
    <name evidence="8" type="ORF">Thor_189</name>
</gene>
<keyword evidence="5 7" id="KW-0687">Ribonucleoprotein</keyword>
<dbReference type="GeneID" id="29072887"/>
<evidence type="ECO:0000256" key="3">
    <source>
        <dbReference type="ARBA" id="ARBA00022884"/>
    </source>
</evidence>
<dbReference type="InterPro" id="IPR023575">
    <property type="entry name" value="Ribosomal_uS19_SF"/>
</dbReference>
<dbReference type="SUPFAM" id="SSF54570">
    <property type="entry name" value="Ribosomal protein S19"/>
    <property type="match status" value="1"/>
</dbReference>
<dbReference type="Gene3D" id="3.30.860.10">
    <property type="entry name" value="30s Ribosomal Protein S19, Chain A"/>
    <property type="match status" value="1"/>
</dbReference>
<name>A0A1C9CAS2_9FLOR</name>